<dbReference type="RefSeq" id="WP_144994308.1">
    <property type="nucleotide sequence ID" value="NZ_CP036281.1"/>
</dbReference>
<reference evidence="1 2" key="1">
    <citation type="submission" date="2019-02" db="EMBL/GenBank/DDBJ databases">
        <title>Deep-cultivation of Planctomycetes and their phenomic and genomic characterization uncovers novel biology.</title>
        <authorList>
            <person name="Wiegand S."/>
            <person name="Jogler M."/>
            <person name="Boedeker C."/>
            <person name="Pinto D."/>
            <person name="Vollmers J."/>
            <person name="Rivas-Marin E."/>
            <person name="Kohn T."/>
            <person name="Peeters S.H."/>
            <person name="Heuer A."/>
            <person name="Rast P."/>
            <person name="Oberbeckmann S."/>
            <person name="Bunk B."/>
            <person name="Jeske O."/>
            <person name="Meyerdierks A."/>
            <person name="Storesund J.E."/>
            <person name="Kallscheuer N."/>
            <person name="Luecker S."/>
            <person name="Lage O.M."/>
            <person name="Pohl T."/>
            <person name="Merkel B.J."/>
            <person name="Hornburger P."/>
            <person name="Mueller R.-W."/>
            <person name="Bruemmer F."/>
            <person name="Labrenz M."/>
            <person name="Spormann A.M."/>
            <person name="Op den Camp H."/>
            <person name="Overmann J."/>
            <person name="Amann R."/>
            <person name="Jetten M.S.M."/>
            <person name="Mascher T."/>
            <person name="Medema M.H."/>
            <person name="Devos D.P."/>
            <person name="Kaster A.-K."/>
            <person name="Ovreas L."/>
            <person name="Rohde M."/>
            <person name="Galperin M.Y."/>
            <person name="Jogler C."/>
        </authorList>
    </citation>
    <scope>NUCLEOTIDE SEQUENCE [LARGE SCALE GENOMIC DNA]</scope>
    <source>
        <strain evidence="1 2">Pla110</strain>
    </source>
</reference>
<evidence type="ECO:0000313" key="1">
    <source>
        <dbReference type="EMBL" id="QDU79589.1"/>
    </source>
</evidence>
<dbReference type="KEGG" id="plon:Pla110_13000"/>
<protein>
    <submittedName>
        <fullName evidence="1">Uncharacterized protein</fullName>
    </submittedName>
</protein>
<sequence length="71" mass="8412">MRPRLKIFTGEDEPQYEEPQVKIPLREFRQIMIDAARLDRTWLRDWDEDTVKVSADLYEILSACSNMRPGA</sequence>
<gene>
    <name evidence="1" type="ORF">Pla110_13000</name>
</gene>
<keyword evidence="2" id="KW-1185">Reference proteome</keyword>
<name>A0A518CK27_9PLAN</name>
<dbReference type="Proteomes" id="UP000317178">
    <property type="component" value="Chromosome"/>
</dbReference>
<accession>A0A518CK27</accession>
<proteinExistence type="predicted"/>
<dbReference type="AlphaFoldDB" id="A0A518CK27"/>
<evidence type="ECO:0000313" key="2">
    <source>
        <dbReference type="Proteomes" id="UP000317178"/>
    </source>
</evidence>
<dbReference type="OrthoDB" id="281881at2"/>
<dbReference type="EMBL" id="CP036281">
    <property type="protein sequence ID" value="QDU79589.1"/>
    <property type="molecule type" value="Genomic_DNA"/>
</dbReference>
<organism evidence="1 2">
    <name type="scientific">Polystyrenella longa</name>
    <dbReference type="NCBI Taxonomy" id="2528007"/>
    <lineage>
        <taxon>Bacteria</taxon>
        <taxon>Pseudomonadati</taxon>
        <taxon>Planctomycetota</taxon>
        <taxon>Planctomycetia</taxon>
        <taxon>Planctomycetales</taxon>
        <taxon>Planctomycetaceae</taxon>
        <taxon>Polystyrenella</taxon>
    </lineage>
</organism>